<reference evidence="1" key="1">
    <citation type="submission" date="2023-04" db="EMBL/GenBank/DDBJ databases">
        <authorList>
            <person name="Vijverberg K."/>
            <person name="Xiong W."/>
            <person name="Schranz E."/>
        </authorList>
    </citation>
    <scope>NUCLEOTIDE SEQUENCE</scope>
</reference>
<dbReference type="GO" id="GO:0010030">
    <property type="term" value="P:positive regulation of seed germination"/>
    <property type="evidence" value="ECO:0007669"/>
    <property type="project" value="TreeGrafter"/>
</dbReference>
<dbReference type="AlphaFoldDB" id="A0AA36A2L7"/>
<organism evidence="1 2">
    <name type="scientific">Lactuca saligna</name>
    <name type="common">Willowleaf lettuce</name>
    <dbReference type="NCBI Taxonomy" id="75948"/>
    <lineage>
        <taxon>Eukaryota</taxon>
        <taxon>Viridiplantae</taxon>
        <taxon>Streptophyta</taxon>
        <taxon>Embryophyta</taxon>
        <taxon>Tracheophyta</taxon>
        <taxon>Spermatophyta</taxon>
        <taxon>Magnoliopsida</taxon>
        <taxon>eudicotyledons</taxon>
        <taxon>Gunneridae</taxon>
        <taxon>Pentapetalae</taxon>
        <taxon>asterids</taxon>
        <taxon>campanulids</taxon>
        <taxon>Asterales</taxon>
        <taxon>Asteraceae</taxon>
        <taxon>Cichorioideae</taxon>
        <taxon>Cichorieae</taxon>
        <taxon>Lactucinae</taxon>
        <taxon>Lactuca</taxon>
    </lineage>
</organism>
<dbReference type="PANTHER" id="PTHR11362">
    <property type="entry name" value="PHOSPHATIDYLETHANOLAMINE-BINDING PROTEIN"/>
    <property type="match status" value="1"/>
</dbReference>
<keyword evidence="2" id="KW-1185">Reference proteome</keyword>
<accession>A0AA36A2L7</accession>
<dbReference type="InterPro" id="IPR035810">
    <property type="entry name" value="PEBP_euk"/>
</dbReference>
<dbReference type="PANTHER" id="PTHR11362:SF82">
    <property type="entry name" value="PHOSPHATIDYLETHANOLAMINE-BINDING PROTEIN 4"/>
    <property type="match status" value="1"/>
</dbReference>
<dbReference type="EMBL" id="OX465085">
    <property type="protein sequence ID" value="CAI9302122.1"/>
    <property type="molecule type" value="Genomic_DNA"/>
</dbReference>
<name>A0AA36A2L7_LACSI</name>
<dbReference type="Pfam" id="PF01161">
    <property type="entry name" value="PBP"/>
    <property type="match status" value="1"/>
</dbReference>
<proteinExistence type="predicted"/>
<dbReference type="SUPFAM" id="SSF49777">
    <property type="entry name" value="PEBP-like"/>
    <property type="match status" value="1"/>
</dbReference>
<evidence type="ECO:0000313" key="1">
    <source>
        <dbReference type="EMBL" id="CAI9302122.1"/>
    </source>
</evidence>
<dbReference type="GO" id="GO:0009737">
    <property type="term" value="P:response to abscisic acid"/>
    <property type="evidence" value="ECO:0007669"/>
    <property type="project" value="TreeGrafter"/>
</dbReference>
<gene>
    <name evidence="1" type="ORF">LSALG_LOCUS40629</name>
</gene>
<protein>
    <submittedName>
        <fullName evidence="1">Uncharacterized protein</fullName>
    </submittedName>
</protein>
<dbReference type="InterPro" id="IPR036610">
    <property type="entry name" value="PEBP-like_sf"/>
</dbReference>
<sequence length="174" mass="19127">MSAIAYLDALRKALKDVMEPFIPTIPMAVYFGADALINSFELKTFVVQNAPRVFIGGQPNELYSLVMIDPDVPNPNAPHLSQLVSWIVTNIPGGASCAQGTEIVSYVGPNPQIGVHRYIHILYQQQARLEDIDAIDTHFFFNVNGFANVHNLGNPVGLSYFNVRRQANGRNASA</sequence>
<evidence type="ECO:0000313" key="2">
    <source>
        <dbReference type="Proteomes" id="UP001177003"/>
    </source>
</evidence>
<dbReference type="Gene3D" id="3.90.280.10">
    <property type="entry name" value="PEBP-like"/>
    <property type="match status" value="1"/>
</dbReference>
<dbReference type="CDD" id="cd00866">
    <property type="entry name" value="PEBP_euk"/>
    <property type="match status" value="1"/>
</dbReference>
<dbReference type="Proteomes" id="UP001177003">
    <property type="component" value="Chromosome 9"/>
</dbReference>
<dbReference type="InterPro" id="IPR008914">
    <property type="entry name" value="PEBP"/>
</dbReference>